<feature type="non-terminal residue" evidence="1">
    <location>
        <position position="1"/>
    </location>
</feature>
<evidence type="ECO:0000313" key="1">
    <source>
        <dbReference type="EMBL" id="PNX91779.1"/>
    </source>
</evidence>
<sequence>FRGVYVRVSLRLMAHGVPMSKDLRARKASRLGLAWPEVAWLAS</sequence>
<reference evidence="1 2" key="2">
    <citation type="journal article" date="2017" name="Front. Plant Sci.">
        <title>Gene Classification and Mining of Molecular Markers Useful in Red Clover (Trifolium pratense) Breeding.</title>
        <authorList>
            <person name="Istvanek J."/>
            <person name="Dluhosova J."/>
            <person name="Dluhos P."/>
            <person name="Patkova L."/>
            <person name="Nedelnik J."/>
            <person name="Repkova J."/>
        </authorList>
    </citation>
    <scope>NUCLEOTIDE SEQUENCE [LARGE SCALE GENOMIC DNA]</scope>
    <source>
        <strain evidence="2">cv. Tatra</strain>
        <tissue evidence="1">Young leaves</tissue>
    </source>
</reference>
<proteinExistence type="predicted"/>
<reference evidence="1 2" key="1">
    <citation type="journal article" date="2014" name="Am. J. Bot.">
        <title>Genome assembly and annotation for red clover (Trifolium pratense; Fabaceae).</title>
        <authorList>
            <person name="Istvanek J."/>
            <person name="Jaros M."/>
            <person name="Krenek A."/>
            <person name="Repkova J."/>
        </authorList>
    </citation>
    <scope>NUCLEOTIDE SEQUENCE [LARGE SCALE GENOMIC DNA]</scope>
    <source>
        <strain evidence="2">cv. Tatra</strain>
        <tissue evidence="1">Young leaves</tissue>
    </source>
</reference>
<gene>
    <name evidence="1" type="ORF">L195_g047913</name>
</gene>
<accession>A0A2K3MM45</accession>
<comment type="caution">
    <text evidence="1">The sequence shown here is derived from an EMBL/GenBank/DDBJ whole genome shotgun (WGS) entry which is preliminary data.</text>
</comment>
<dbReference type="Proteomes" id="UP000236291">
    <property type="component" value="Unassembled WGS sequence"/>
</dbReference>
<protein>
    <submittedName>
        <fullName evidence="1">Uncharacterized protein</fullName>
    </submittedName>
</protein>
<organism evidence="1 2">
    <name type="scientific">Trifolium pratense</name>
    <name type="common">Red clover</name>
    <dbReference type="NCBI Taxonomy" id="57577"/>
    <lineage>
        <taxon>Eukaryota</taxon>
        <taxon>Viridiplantae</taxon>
        <taxon>Streptophyta</taxon>
        <taxon>Embryophyta</taxon>
        <taxon>Tracheophyta</taxon>
        <taxon>Spermatophyta</taxon>
        <taxon>Magnoliopsida</taxon>
        <taxon>eudicotyledons</taxon>
        <taxon>Gunneridae</taxon>
        <taxon>Pentapetalae</taxon>
        <taxon>rosids</taxon>
        <taxon>fabids</taxon>
        <taxon>Fabales</taxon>
        <taxon>Fabaceae</taxon>
        <taxon>Papilionoideae</taxon>
        <taxon>50 kb inversion clade</taxon>
        <taxon>NPAAA clade</taxon>
        <taxon>Hologalegina</taxon>
        <taxon>IRL clade</taxon>
        <taxon>Trifolieae</taxon>
        <taxon>Trifolium</taxon>
    </lineage>
</organism>
<dbReference type="EMBL" id="ASHM01067416">
    <property type="protein sequence ID" value="PNX91779.1"/>
    <property type="molecule type" value="Genomic_DNA"/>
</dbReference>
<evidence type="ECO:0000313" key="2">
    <source>
        <dbReference type="Proteomes" id="UP000236291"/>
    </source>
</evidence>
<dbReference type="AlphaFoldDB" id="A0A2K3MM45"/>
<name>A0A2K3MM45_TRIPR</name>